<keyword evidence="3" id="KW-1185">Reference proteome</keyword>
<sequence length="142" mass="15904">DSSFGYADDASFEAFVCLRGCDEFAISALEHYNKEQIKDGIKYALVKPIISWRVMDDGSYYHVNFTAKSTLEENPEEFFFAVVHYDCDTGGWVPTCIVSMDEDEGVGGIQYSVHESADPQHCYYCGEEVKHPVDGSLFEAGN</sequence>
<name>A0A8R7R5T4_TRIUA</name>
<feature type="domain" description="DUF3615" evidence="1">
    <location>
        <begin position="27"/>
        <end position="132"/>
    </location>
</feature>
<evidence type="ECO:0000259" key="1">
    <source>
        <dbReference type="Pfam" id="PF12274"/>
    </source>
</evidence>
<dbReference type="PANTHER" id="PTHR34710">
    <property type="entry name" value="OS03G0834100 PROTEIN"/>
    <property type="match status" value="1"/>
</dbReference>
<dbReference type="Gramene" id="TuG1812G0700005052.01.T01">
    <property type="protein sequence ID" value="TuG1812G0700005052.01.T01.cds313881"/>
    <property type="gene ID" value="TuG1812G0700005052.01"/>
</dbReference>
<reference evidence="2" key="2">
    <citation type="submission" date="2018-03" db="EMBL/GenBank/DDBJ databases">
        <title>The Triticum urartu genome reveals the dynamic nature of wheat genome evolution.</title>
        <authorList>
            <person name="Ling H."/>
            <person name="Ma B."/>
            <person name="Shi X."/>
            <person name="Liu H."/>
            <person name="Dong L."/>
            <person name="Sun H."/>
            <person name="Cao Y."/>
            <person name="Gao Q."/>
            <person name="Zheng S."/>
            <person name="Li Y."/>
            <person name="Yu Y."/>
            <person name="Du H."/>
            <person name="Qi M."/>
            <person name="Li Y."/>
            <person name="Yu H."/>
            <person name="Cui Y."/>
            <person name="Wang N."/>
            <person name="Chen C."/>
            <person name="Wu H."/>
            <person name="Zhao Y."/>
            <person name="Zhang J."/>
            <person name="Li Y."/>
            <person name="Zhou W."/>
            <person name="Zhang B."/>
            <person name="Hu W."/>
            <person name="Eijk M."/>
            <person name="Tang J."/>
            <person name="Witsenboer H."/>
            <person name="Zhao S."/>
            <person name="Li Z."/>
            <person name="Zhang A."/>
            <person name="Wang D."/>
            <person name="Liang C."/>
        </authorList>
    </citation>
    <scope>NUCLEOTIDE SEQUENCE [LARGE SCALE GENOMIC DNA]</scope>
    <source>
        <strain evidence="2">cv. G1812</strain>
    </source>
</reference>
<evidence type="ECO:0000313" key="3">
    <source>
        <dbReference type="Proteomes" id="UP000015106"/>
    </source>
</evidence>
<proteinExistence type="predicted"/>
<accession>A0A8R7R5T4</accession>
<protein>
    <recommendedName>
        <fullName evidence="1">DUF3615 domain-containing protein</fullName>
    </recommendedName>
</protein>
<organism evidence="2 3">
    <name type="scientific">Triticum urartu</name>
    <name type="common">Red wild einkorn</name>
    <name type="synonym">Crithodium urartu</name>
    <dbReference type="NCBI Taxonomy" id="4572"/>
    <lineage>
        <taxon>Eukaryota</taxon>
        <taxon>Viridiplantae</taxon>
        <taxon>Streptophyta</taxon>
        <taxon>Embryophyta</taxon>
        <taxon>Tracheophyta</taxon>
        <taxon>Spermatophyta</taxon>
        <taxon>Magnoliopsida</taxon>
        <taxon>Liliopsida</taxon>
        <taxon>Poales</taxon>
        <taxon>Poaceae</taxon>
        <taxon>BOP clade</taxon>
        <taxon>Pooideae</taxon>
        <taxon>Triticodae</taxon>
        <taxon>Triticeae</taxon>
        <taxon>Triticinae</taxon>
        <taxon>Triticum</taxon>
    </lineage>
</organism>
<reference evidence="3" key="1">
    <citation type="journal article" date="2013" name="Nature">
        <title>Draft genome of the wheat A-genome progenitor Triticum urartu.</title>
        <authorList>
            <person name="Ling H.Q."/>
            <person name="Zhao S."/>
            <person name="Liu D."/>
            <person name="Wang J."/>
            <person name="Sun H."/>
            <person name="Zhang C."/>
            <person name="Fan H."/>
            <person name="Li D."/>
            <person name="Dong L."/>
            <person name="Tao Y."/>
            <person name="Gao C."/>
            <person name="Wu H."/>
            <person name="Li Y."/>
            <person name="Cui Y."/>
            <person name="Guo X."/>
            <person name="Zheng S."/>
            <person name="Wang B."/>
            <person name="Yu K."/>
            <person name="Liang Q."/>
            <person name="Yang W."/>
            <person name="Lou X."/>
            <person name="Chen J."/>
            <person name="Feng M."/>
            <person name="Jian J."/>
            <person name="Zhang X."/>
            <person name="Luo G."/>
            <person name="Jiang Y."/>
            <person name="Liu J."/>
            <person name="Wang Z."/>
            <person name="Sha Y."/>
            <person name="Zhang B."/>
            <person name="Wu H."/>
            <person name="Tang D."/>
            <person name="Shen Q."/>
            <person name="Xue P."/>
            <person name="Zou S."/>
            <person name="Wang X."/>
            <person name="Liu X."/>
            <person name="Wang F."/>
            <person name="Yang Y."/>
            <person name="An X."/>
            <person name="Dong Z."/>
            <person name="Zhang K."/>
            <person name="Zhang X."/>
            <person name="Luo M.C."/>
            <person name="Dvorak J."/>
            <person name="Tong Y."/>
            <person name="Wang J."/>
            <person name="Yang H."/>
            <person name="Li Z."/>
            <person name="Wang D."/>
            <person name="Zhang A."/>
            <person name="Wang J."/>
        </authorList>
    </citation>
    <scope>NUCLEOTIDE SEQUENCE</scope>
    <source>
        <strain evidence="3">cv. G1812</strain>
    </source>
</reference>
<dbReference type="AlphaFoldDB" id="A0A8R7R5T4"/>
<dbReference type="EnsemblPlants" id="TuG1812G0700005052.01.T01">
    <property type="protein sequence ID" value="TuG1812G0700005052.01.T01.cds313881"/>
    <property type="gene ID" value="TuG1812G0700005052.01"/>
</dbReference>
<reference evidence="2" key="3">
    <citation type="submission" date="2022-06" db="UniProtKB">
        <authorList>
            <consortium name="EnsemblPlants"/>
        </authorList>
    </citation>
    <scope>IDENTIFICATION</scope>
</reference>
<dbReference type="InterPro" id="IPR022059">
    <property type="entry name" value="DUF3615"/>
</dbReference>
<dbReference type="Pfam" id="PF12274">
    <property type="entry name" value="DUF3615"/>
    <property type="match status" value="1"/>
</dbReference>
<dbReference type="Proteomes" id="UP000015106">
    <property type="component" value="Chromosome 7"/>
</dbReference>
<evidence type="ECO:0000313" key="2">
    <source>
        <dbReference type="EnsemblPlants" id="TuG1812G0700005052.01.T01.cds313881"/>
    </source>
</evidence>
<dbReference type="PANTHER" id="PTHR34710:SF20">
    <property type="entry name" value="OS10G0550200 PROTEIN"/>
    <property type="match status" value="1"/>
</dbReference>